<evidence type="ECO:0008006" key="4">
    <source>
        <dbReference type="Google" id="ProtNLM"/>
    </source>
</evidence>
<name>A0A0X8K702_FAUOS</name>
<dbReference type="PROSITE" id="PS51257">
    <property type="entry name" value="PROKAR_LIPOPROTEIN"/>
    <property type="match status" value="1"/>
</dbReference>
<dbReference type="AlphaFoldDB" id="A0A0X8K702"/>
<dbReference type="Proteomes" id="UP000234914">
    <property type="component" value="Unassembled WGS sequence"/>
</dbReference>
<reference evidence="2 3" key="1">
    <citation type="submission" date="2017-12" db="EMBL/GenBank/DDBJ databases">
        <title>Phylogenetic diversity of female urinary microbiome.</title>
        <authorList>
            <person name="Thomas-White K."/>
            <person name="Wolfe A.J."/>
        </authorList>
    </citation>
    <scope>NUCLEOTIDE SEQUENCE [LARGE SCALE GENOMIC DNA]</scope>
    <source>
        <strain evidence="2 3">UMB0416</strain>
    </source>
</reference>
<proteinExistence type="predicted"/>
<dbReference type="RefSeq" id="WP_051499432.1">
    <property type="nucleotide sequence ID" value="NZ_CBCRZU010000008.1"/>
</dbReference>
<feature type="chain" id="PRO_5014528489" description="Lipoprotein" evidence="1">
    <location>
        <begin position="18"/>
        <end position="131"/>
    </location>
</feature>
<dbReference type="GeneID" id="35778715"/>
<dbReference type="KEGG" id="mos:AXE82_07705"/>
<evidence type="ECO:0000313" key="3">
    <source>
        <dbReference type="Proteomes" id="UP000234914"/>
    </source>
</evidence>
<evidence type="ECO:0000313" key="2">
    <source>
        <dbReference type="EMBL" id="PKZ68627.1"/>
    </source>
</evidence>
<organism evidence="2 3">
    <name type="scientific">Faucicola osloensis</name>
    <name type="common">Moraxella osloensis</name>
    <dbReference type="NCBI Taxonomy" id="34062"/>
    <lineage>
        <taxon>Bacteria</taxon>
        <taxon>Pseudomonadati</taxon>
        <taxon>Pseudomonadota</taxon>
        <taxon>Gammaproteobacteria</taxon>
        <taxon>Moraxellales</taxon>
        <taxon>Moraxellaceae</taxon>
        <taxon>Faucicola</taxon>
    </lineage>
</organism>
<keyword evidence="1" id="KW-0732">Signal</keyword>
<feature type="signal peptide" evidence="1">
    <location>
        <begin position="1"/>
        <end position="17"/>
    </location>
</feature>
<accession>A0A0X8K702</accession>
<comment type="caution">
    <text evidence="2">The sequence shown here is derived from an EMBL/GenBank/DDBJ whole genome shotgun (WGS) entry which is preliminary data.</text>
</comment>
<gene>
    <name evidence="2" type="ORF">CYJ96_07010</name>
</gene>
<protein>
    <recommendedName>
        <fullName evidence="4">Lipoprotein</fullName>
    </recommendedName>
</protein>
<dbReference type="EMBL" id="PKJS01000008">
    <property type="protein sequence ID" value="PKZ68627.1"/>
    <property type="molecule type" value="Genomic_DNA"/>
</dbReference>
<sequence>MMKKLAISILLATATTAGLTGCMTTPTPEYVSANNYQSYDCVALANEYTRVNQYIDANANQRTGLQASGIGIGVSGNRHGIYPTVSVGLGSINGGNRHNLSIAMGQRDAMLQAARLKQCPFATGIKLYSEK</sequence>
<evidence type="ECO:0000256" key="1">
    <source>
        <dbReference type="SAM" id="SignalP"/>
    </source>
</evidence>